<name>A0A0M9G7V2_LEPPY</name>
<dbReference type="Pfam" id="PF15016">
    <property type="entry name" value="C5orf34_C"/>
    <property type="match status" value="1"/>
</dbReference>
<dbReference type="VEuPathDB" id="TriTrypDB:LpyrH10_03_5080"/>
<dbReference type="OrthoDB" id="273397at2759"/>
<dbReference type="InterPro" id="IPR027865">
    <property type="entry name" value="C5orf34-like_C"/>
</dbReference>
<dbReference type="Proteomes" id="UP000037923">
    <property type="component" value="Unassembled WGS sequence"/>
</dbReference>
<comment type="caution">
    <text evidence="3">The sequence shown here is derived from an EMBL/GenBank/DDBJ whole genome shotgun (WGS) entry which is preliminary data.</text>
</comment>
<gene>
    <name evidence="3" type="ORF">ABB37_02357</name>
</gene>
<dbReference type="AlphaFoldDB" id="A0A0M9G7V2"/>
<dbReference type="RefSeq" id="XP_015662802.1">
    <property type="nucleotide sequence ID" value="XM_015799324.1"/>
</dbReference>
<feature type="domain" description="C5orf34-like C-terminal" evidence="2">
    <location>
        <begin position="838"/>
        <end position="919"/>
    </location>
</feature>
<reference evidence="3 4" key="1">
    <citation type="submission" date="2015-07" db="EMBL/GenBank/DDBJ databases">
        <title>High-quality genome of monoxenous trypanosomatid Leptomonas pyrrhocoris.</title>
        <authorList>
            <person name="Flegontov P."/>
            <person name="Butenko A."/>
            <person name="Firsov S."/>
            <person name="Vlcek C."/>
            <person name="Logacheva M.D."/>
            <person name="Field M."/>
            <person name="Filatov D."/>
            <person name="Flegontova O."/>
            <person name="Gerasimov E."/>
            <person name="Jackson A.P."/>
            <person name="Kelly S."/>
            <person name="Opperdoes F."/>
            <person name="O'Reilly A."/>
            <person name="Votypka J."/>
            <person name="Yurchenko V."/>
            <person name="Lukes J."/>
        </authorList>
    </citation>
    <scope>NUCLEOTIDE SEQUENCE [LARGE SCALE GENOMIC DNA]</scope>
    <source>
        <strain evidence="3">H10</strain>
    </source>
</reference>
<evidence type="ECO:0000313" key="4">
    <source>
        <dbReference type="Proteomes" id="UP000037923"/>
    </source>
</evidence>
<proteinExistence type="predicted"/>
<evidence type="ECO:0000259" key="2">
    <source>
        <dbReference type="Pfam" id="PF15016"/>
    </source>
</evidence>
<evidence type="ECO:0000256" key="1">
    <source>
        <dbReference type="SAM" id="MobiDB-lite"/>
    </source>
</evidence>
<dbReference type="OMA" id="ETFTVRW"/>
<feature type="compositionally biased region" description="Basic and acidic residues" evidence="1">
    <location>
        <begin position="929"/>
        <end position="939"/>
    </location>
</feature>
<dbReference type="GeneID" id="26902652"/>
<evidence type="ECO:0000313" key="3">
    <source>
        <dbReference type="EMBL" id="KPA84363.1"/>
    </source>
</evidence>
<sequence length="1088" mass="118278">MHPQHSLADTVVRAAAWSDGGAEFIYGDGTILSFLDDMNTFVAVRSNKAPTPDARRGTHKRYTVFSPSCDGECGDAGEARQEDEAEREMCFTAWTLSAYEAKVRAALSVYNSLAERPRLISTLLPGYPHSNSSRPPHHLLSVHHCEAALHCGGHCGVWRVPGPPIHTLLVEKRPDLFTRYAVYGAVREWLLEPALTQPNDETVTLSETAQDTTVFSVHDVPSRVWGVDALAAHSSSSCEMRLSPAIHHPRQLPTHLPVGTVLELWCVLRRVRLTVAVHRETFTVRWPAPVTRPDGSRLPPSSVASYLPTSTHVDALLPSSSSVLFTYVEQTFPVCSPPPAWRVMLQMALEMDAELPMTDIVYHAAYTTGTDPTEENECNVQEARAQISMARSLPASVYTDTLLFADNEGGGCGGGGWLGELPDPHHWGGVLNHGRTTHPCRFSSLTPAQATHLAAPRTARVLDAMRALHSGGHGTTSFASSSAKESGRLCWMYEANRCAANGYVGDAGGSPPAVYWCLPAAAVSDDSHPEGADVLAWVAEDGSVVHTCLEGQGYTVLHQRVIPAVSKPVVYRLAGDGAASRASHRLPPTVAPLRCRVLLSCAGASREEADRVKHKVSGGRDPLPPLSRQDKEDVKVVTLSERDQNPEDLPTPDAAAETTVDVAVVVVDPLSLHCTQRTNEGVEVHAASAMSACSTLSQLTELSPLSSAIPVTDGVIPAHFPAATQTLTALIPQPQSLSVIRAEEARRIRCHRYLAAVTDVCVQLSQLNCAVSRERQKRRADQAPLRTTHATLAAYCQPAPFQEQSINALLFSLSPFKARPPPSCGEGGIVAASSDCIVYLTSHLDGIGTFTALTNGTMRGHFDDRTILTLIPGPNELDEAQLLATCVLRDARRCTMHVAQCRPGDPIFRYLAYMLPFRRFVYLQAAQRNQEEKENEGRRRQQKKYCHHDGSSSSDAHFPGEEMMSSVAASLADESVNQLPSVQASADAHAEQLLHSCDEPAEDHAEYNTFPDKDHRTDSLMVARARSAGPPARGTASSLRWGITDSACTLQVLRNREAAEVFEREARLQEMIAENESLSHATRALLRD</sequence>
<dbReference type="EMBL" id="LGTL01000003">
    <property type="protein sequence ID" value="KPA84363.1"/>
    <property type="molecule type" value="Genomic_DNA"/>
</dbReference>
<feature type="region of interest" description="Disordered" evidence="1">
    <location>
        <begin position="612"/>
        <end position="633"/>
    </location>
</feature>
<protein>
    <recommendedName>
        <fullName evidence="2">C5orf34-like C-terminal domain-containing protein</fullName>
    </recommendedName>
</protein>
<feature type="region of interest" description="Disordered" evidence="1">
    <location>
        <begin position="929"/>
        <end position="960"/>
    </location>
</feature>
<keyword evidence="4" id="KW-1185">Reference proteome</keyword>
<organism evidence="3 4">
    <name type="scientific">Leptomonas pyrrhocoris</name>
    <name type="common">Firebug parasite</name>
    <dbReference type="NCBI Taxonomy" id="157538"/>
    <lineage>
        <taxon>Eukaryota</taxon>
        <taxon>Discoba</taxon>
        <taxon>Euglenozoa</taxon>
        <taxon>Kinetoplastea</taxon>
        <taxon>Metakinetoplastina</taxon>
        <taxon>Trypanosomatida</taxon>
        <taxon>Trypanosomatidae</taxon>
        <taxon>Leishmaniinae</taxon>
        <taxon>Leptomonas</taxon>
    </lineage>
</organism>
<accession>A0A0M9G7V2</accession>